<accession>A0A939HN70</accession>
<organism evidence="1 2">
    <name type="scientific">Acetobacter garciniae</name>
    <dbReference type="NCBI Taxonomy" id="2817435"/>
    <lineage>
        <taxon>Bacteria</taxon>
        <taxon>Pseudomonadati</taxon>
        <taxon>Pseudomonadota</taxon>
        <taxon>Alphaproteobacteria</taxon>
        <taxon>Acetobacterales</taxon>
        <taxon>Acetobacteraceae</taxon>
        <taxon>Acetobacter</taxon>
    </lineage>
</organism>
<dbReference type="Proteomes" id="UP000664073">
    <property type="component" value="Unassembled WGS sequence"/>
</dbReference>
<dbReference type="AlphaFoldDB" id="A0A939HN70"/>
<dbReference type="RefSeq" id="WP_207845428.1">
    <property type="nucleotide sequence ID" value="NZ_JAFVMH010000002.1"/>
</dbReference>
<protein>
    <submittedName>
        <fullName evidence="1">Uncharacterized protein</fullName>
    </submittedName>
</protein>
<proteinExistence type="predicted"/>
<name>A0A939HN70_9PROT</name>
<evidence type="ECO:0000313" key="2">
    <source>
        <dbReference type="Proteomes" id="UP000664073"/>
    </source>
</evidence>
<comment type="caution">
    <text evidence="1">The sequence shown here is derived from an EMBL/GenBank/DDBJ whole genome shotgun (WGS) entry which is preliminary data.</text>
</comment>
<evidence type="ECO:0000313" key="1">
    <source>
        <dbReference type="EMBL" id="MBO1324779.1"/>
    </source>
</evidence>
<keyword evidence="2" id="KW-1185">Reference proteome</keyword>
<sequence length="128" mass="13340">MQSPTAAPDSPPPLEVSVQDAVAKVVEILGRAHGECVAAQGVVELCMRDEALSTQDMQSVQTLDVATQTVEAATLVLQNLLTLMGDAKMPPISVARLSAGVSLHDIVRTLKGEKAPTPAIPAGDIDLF</sequence>
<reference evidence="1" key="1">
    <citation type="submission" date="2021-03" db="EMBL/GenBank/DDBJ databases">
        <title>The complete genome sequence of Acetobacter sp. TBRC 12339.</title>
        <authorList>
            <person name="Charoenyingcharoen P."/>
            <person name="Yukphan P."/>
        </authorList>
    </citation>
    <scope>NUCLEOTIDE SEQUENCE</scope>
    <source>
        <strain evidence="1">TBRC 12339</strain>
    </source>
</reference>
<gene>
    <name evidence="1" type="ORF">J2D77_06390</name>
</gene>
<dbReference type="EMBL" id="JAFVMH010000002">
    <property type="protein sequence ID" value="MBO1324779.1"/>
    <property type="molecule type" value="Genomic_DNA"/>
</dbReference>